<reference evidence="1 2" key="1">
    <citation type="submission" date="2019-09" db="EMBL/GenBank/DDBJ databases">
        <title>Bird 10,000 Genomes (B10K) Project - Family phase.</title>
        <authorList>
            <person name="Zhang G."/>
        </authorList>
    </citation>
    <scope>NUCLEOTIDE SEQUENCE [LARGE SCALE GENOMIC DNA]</scope>
    <source>
        <strain evidence="1">B10K-DU-029-77</strain>
    </source>
</reference>
<keyword evidence="2" id="KW-1185">Reference proteome</keyword>
<accession>A0A7K6LL67</accession>
<evidence type="ECO:0000313" key="2">
    <source>
        <dbReference type="Proteomes" id="UP000534626"/>
    </source>
</evidence>
<dbReference type="EMBL" id="VZRV01008514">
    <property type="protein sequence ID" value="NWW25637.1"/>
    <property type="molecule type" value="Genomic_DNA"/>
</dbReference>
<proteinExistence type="predicted"/>
<comment type="caution">
    <text evidence="1">The sequence shown here is derived from an EMBL/GenBank/DDBJ whole genome shotgun (WGS) entry which is preliminary data.</text>
</comment>
<feature type="non-terminal residue" evidence="1">
    <location>
        <position position="1"/>
    </location>
</feature>
<dbReference type="AlphaFoldDB" id="A0A7K6LL67"/>
<gene>
    <name evidence="1" type="primary">Erv31_2</name>
    <name evidence="1" type="ORF">FALFRO_R15286</name>
</gene>
<sequence length="79" mass="9226">HRSPGANPYQTLKNLKNDWEKPETVNKPWKTPNEIYWICGEKTYSELPCKWRESCTLGIIKPSFFTLPRYESNLLGAPL</sequence>
<protein>
    <submittedName>
        <fullName evidence="1">ENR1 protein</fullName>
    </submittedName>
</protein>
<evidence type="ECO:0000313" key="1">
    <source>
        <dbReference type="EMBL" id="NWW25637.1"/>
    </source>
</evidence>
<feature type="non-terminal residue" evidence="1">
    <location>
        <position position="79"/>
    </location>
</feature>
<dbReference type="Proteomes" id="UP000534626">
    <property type="component" value="Unassembled WGS sequence"/>
</dbReference>
<organism evidence="1 2">
    <name type="scientific">Falcunculus frontatus</name>
    <name type="common">Eastern shriketit</name>
    <dbReference type="NCBI Taxonomy" id="254539"/>
    <lineage>
        <taxon>Eukaryota</taxon>
        <taxon>Metazoa</taxon>
        <taxon>Chordata</taxon>
        <taxon>Craniata</taxon>
        <taxon>Vertebrata</taxon>
        <taxon>Euteleostomi</taxon>
        <taxon>Archelosauria</taxon>
        <taxon>Archosauria</taxon>
        <taxon>Dinosauria</taxon>
        <taxon>Saurischia</taxon>
        <taxon>Theropoda</taxon>
        <taxon>Coelurosauria</taxon>
        <taxon>Aves</taxon>
        <taxon>Neognathae</taxon>
        <taxon>Neoaves</taxon>
        <taxon>Telluraves</taxon>
        <taxon>Australaves</taxon>
        <taxon>Passeriformes</taxon>
        <taxon>Corvoidea</taxon>
        <taxon>Pachycephalidae</taxon>
        <taxon>Falcunculus</taxon>
    </lineage>
</organism>
<dbReference type="OrthoDB" id="9950230at2759"/>
<name>A0A7K6LL67_9CORV</name>